<sequence length="525" mass="54864">MRTKIRYVASAIGLSASLVLVGCAATAPEGGSGSAPSSIVIDTAFTLETGDPGRNYVPTGYMVSKALYETLLDFAGSDESTPIPGLASYEQNDDATVFTFTLADGRVFSDGTPITADDVVFSLNRVKGMTESKANFLMEGIEVKKVDDKTVELSTATPSLKLPALMTNPSLAILNSKLVIENGGTTDNSDAAEKFLNTTSAGSGPYVLDSLDFESQVVLTENEKYNGEEDIDFTRVVIRSVSESATQKMNLEGGDSQVAVDLSGDQVAGLGDGVNVFSTPSAQTIFLLLNQSADVAGVTANPEFASAVRYALDYPALLELAGAGSEQATGVIPPSFLGALTDGVEQDLAASKAALAASGYAGETITLEYPNDYPVGGVSFTPLAERVQSQLADAGITVELAPAPFTTQIDEYVNGREAFSIWFWGPDYADSANFLPFAAGAKVGLRAGWTAEQDPAVVDLAAAAENATSMDEREGAFSAFASALQEQGPFVPLIVPGSNIATADYIDGVAYNSTWTMDIAELQSK</sequence>
<evidence type="ECO:0000313" key="7">
    <source>
        <dbReference type="EMBL" id="RZU63814.1"/>
    </source>
</evidence>
<dbReference type="Gene3D" id="3.90.76.10">
    <property type="entry name" value="Dipeptide-binding Protein, Domain 1"/>
    <property type="match status" value="1"/>
</dbReference>
<dbReference type="PANTHER" id="PTHR30290:SF10">
    <property type="entry name" value="PERIPLASMIC OLIGOPEPTIDE-BINDING PROTEIN-RELATED"/>
    <property type="match status" value="1"/>
</dbReference>
<evidence type="ECO:0000259" key="6">
    <source>
        <dbReference type="Pfam" id="PF00496"/>
    </source>
</evidence>
<dbReference type="Gene3D" id="3.40.190.10">
    <property type="entry name" value="Periplasmic binding protein-like II"/>
    <property type="match status" value="1"/>
</dbReference>
<dbReference type="InterPro" id="IPR030678">
    <property type="entry name" value="Peptide/Ni-bd"/>
</dbReference>
<dbReference type="GO" id="GO:0015833">
    <property type="term" value="P:peptide transport"/>
    <property type="evidence" value="ECO:0007669"/>
    <property type="project" value="TreeGrafter"/>
</dbReference>
<dbReference type="GO" id="GO:0042597">
    <property type="term" value="C:periplasmic space"/>
    <property type="evidence" value="ECO:0007669"/>
    <property type="project" value="UniProtKB-ARBA"/>
</dbReference>
<dbReference type="Pfam" id="PF00496">
    <property type="entry name" value="SBP_bac_5"/>
    <property type="match status" value="1"/>
</dbReference>
<dbReference type="PIRSF" id="PIRSF002741">
    <property type="entry name" value="MppA"/>
    <property type="match status" value="1"/>
</dbReference>
<proteinExistence type="inferred from homology"/>
<dbReference type="EMBL" id="SHLC01000001">
    <property type="protein sequence ID" value="RZU63814.1"/>
    <property type="molecule type" value="Genomic_DNA"/>
</dbReference>
<evidence type="ECO:0000256" key="2">
    <source>
        <dbReference type="ARBA" id="ARBA00005695"/>
    </source>
</evidence>
<dbReference type="CDD" id="cd08512">
    <property type="entry name" value="PBP2_NikA_DppA_OppA_like_7"/>
    <property type="match status" value="1"/>
</dbReference>
<dbReference type="GO" id="GO:0043190">
    <property type="term" value="C:ATP-binding cassette (ABC) transporter complex"/>
    <property type="evidence" value="ECO:0007669"/>
    <property type="project" value="InterPro"/>
</dbReference>
<dbReference type="Proteomes" id="UP000291483">
    <property type="component" value="Unassembled WGS sequence"/>
</dbReference>
<comment type="similarity">
    <text evidence="2">Belongs to the bacterial solute-binding protein 5 family.</text>
</comment>
<keyword evidence="3" id="KW-0813">Transport</keyword>
<dbReference type="Gene3D" id="3.10.105.10">
    <property type="entry name" value="Dipeptide-binding Protein, Domain 3"/>
    <property type="match status" value="1"/>
</dbReference>
<dbReference type="PANTHER" id="PTHR30290">
    <property type="entry name" value="PERIPLASMIC BINDING COMPONENT OF ABC TRANSPORTER"/>
    <property type="match status" value="1"/>
</dbReference>
<dbReference type="InterPro" id="IPR000914">
    <property type="entry name" value="SBP_5_dom"/>
</dbReference>
<feature type="signal peptide" evidence="5">
    <location>
        <begin position="1"/>
        <end position="24"/>
    </location>
</feature>
<gene>
    <name evidence="7" type="ORF">EV379_0103</name>
</gene>
<dbReference type="AlphaFoldDB" id="A0A4Q8AHL4"/>
<feature type="domain" description="Solute-binding protein family 5" evidence="6">
    <location>
        <begin position="82"/>
        <end position="437"/>
    </location>
</feature>
<evidence type="ECO:0000313" key="8">
    <source>
        <dbReference type="Proteomes" id="UP000291483"/>
    </source>
</evidence>
<keyword evidence="4 5" id="KW-0732">Signal</keyword>
<evidence type="ECO:0000256" key="1">
    <source>
        <dbReference type="ARBA" id="ARBA00004196"/>
    </source>
</evidence>
<dbReference type="PROSITE" id="PS51257">
    <property type="entry name" value="PROKAR_LIPOPROTEIN"/>
    <property type="match status" value="1"/>
</dbReference>
<dbReference type="GO" id="GO:1904680">
    <property type="term" value="F:peptide transmembrane transporter activity"/>
    <property type="evidence" value="ECO:0007669"/>
    <property type="project" value="TreeGrafter"/>
</dbReference>
<protein>
    <submittedName>
        <fullName evidence="7">Peptide/nickel transport system substrate-binding protein</fullName>
    </submittedName>
</protein>
<dbReference type="OrthoDB" id="9046151at2"/>
<dbReference type="SUPFAM" id="SSF53850">
    <property type="entry name" value="Periplasmic binding protein-like II"/>
    <property type="match status" value="1"/>
</dbReference>
<reference evidence="7 8" key="1">
    <citation type="submission" date="2019-02" db="EMBL/GenBank/DDBJ databases">
        <title>Sequencing the genomes of 1000 actinobacteria strains.</title>
        <authorList>
            <person name="Klenk H.-P."/>
        </authorList>
    </citation>
    <scope>NUCLEOTIDE SEQUENCE [LARGE SCALE GENOMIC DNA]</scope>
    <source>
        <strain evidence="7 8">DSM 18319</strain>
    </source>
</reference>
<feature type="chain" id="PRO_5039366084" evidence="5">
    <location>
        <begin position="25"/>
        <end position="525"/>
    </location>
</feature>
<organism evidence="7 8">
    <name type="scientific">Microterricola gilva</name>
    <dbReference type="NCBI Taxonomy" id="393267"/>
    <lineage>
        <taxon>Bacteria</taxon>
        <taxon>Bacillati</taxon>
        <taxon>Actinomycetota</taxon>
        <taxon>Actinomycetes</taxon>
        <taxon>Micrococcales</taxon>
        <taxon>Microbacteriaceae</taxon>
        <taxon>Microterricola</taxon>
    </lineage>
</organism>
<dbReference type="GO" id="GO:0030313">
    <property type="term" value="C:cell envelope"/>
    <property type="evidence" value="ECO:0007669"/>
    <property type="project" value="UniProtKB-SubCell"/>
</dbReference>
<dbReference type="InterPro" id="IPR039424">
    <property type="entry name" value="SBP_5"/>
</dbReference>
<keyword evidence="8" id="KW-1185">Reference proteome</keyword>
<evidence type="ECO:0000256" key="5">
    <source>
        <dbReference type="SAM" id="SignalP"/>
    </source>
</evidence>
<evidence type="ECO:0000256" key="3">
    <source>
        <dbReference type="ARBA" id="ARBA00022448"/>
    </source>
</evidence>
<accession>A0A4Q8AHL4</accession>
<evidence type="ECO:0000256" key="4">
    <source>
        <dbReference type="ARBA" id="ARBA00022729"/>
    </source>
</evidence>
<comment type="subcellular location">
    <subcellularLocation>
        <location evidence="1">Cell envelope</location>
    </subcellularLocation>
</comment>
<comment type="caution">
    <text evidence="7">The sequence shown here is derived from an EMBL/GenBank/DDBJ whole genome shotgun (WGS) entry which is preliminary data.</text>
</comment>
<name>A0A4Q8AHL4_9MICO</name>
<dbReference type="RefSeq" id="WP_130504433.1">
    <property type="nucleotide sequence ID" value="NZ_SHLC01000001.1"/>
</dbReference>